<proteinExistence type="predicted"/>
<organism evidence="1 2">
    <name type="scientific">Streptosporangium saharense</name>
    <dbReference type="NCBI Taxonomy" id="1706840"/>
    <lineage>
        <taxon>Bacteria</taxon>
        <taxon>Bacillati</taxon>
        <taxon>Actinomycetota</taxon>
        <taxon>Actinomycetes</taxon>
        <taxon>Streptosporangiales</taxon>
        <taxon>Streptosporangiaceae</taxon>
        <taxon>Streptosporangium</taxon>
    </lineage>
</organism>
<evidence type="ECO:0008006" key="3">
    <source>
        <dbReference type="Google" id="ProtNLM"/>
    </source>
</evidence>
<dbReference type="SUPFAM" id="SSF56112">
    <property type="entry name" value="Protein kinase-like (PK-like)"/>
    <property type="match status" value="1"/>
</dbReference>
<dbReference type="InterPro" id="IPR011009">
    <property type="entry name" value="Kinase-like_dom_sf"/>
</dbReference>
<sequence>MTKTLWYELPREVRGAVQREVGGVAGVEEVSDGLNSDLTLAAETGAGRLFIKGSKLDDDLKTRQLRREISISPYVTHLSPAMRFHVEAAGWLVVGFDHVDGRRADYSPLSPDIPLVLDLLDRLSETPCPDIPLRVSDRSAHARPEDLHRFDGEALAHSDLNPGNVRITADGRAYLLDWARYVRGAAWSDAAAFAMCLMTCGHTPSDAEDILAALPVWKTVAPGDLDAMAYYQSAIRTSWRPRLDPWTNASVAAARRWHDYRTDLAAGGR</sequence>
<reference evidence="1 2" key="1">
    <citation type="submission" date="2020-08" db="EMBL/GenBank/DDBJ databases">
        <title>Genomic Encyclopedia of Type Strains, Phase III (KMG-III): the genomes of soil and plant-associated and newly described type strains.</title>
        <authorList>
            <person name="Whitman W."/>
        </authorList>
    </citation>
    <scope>NUCLEOTIDE SEQUENCE [LARGE SCALE GENOMIC DNA]</scope>
    <source>
        <strain evidence="1 2">CECT 8840</strain>
    </source>
</reference>
<evidence type="ECO:0000313" key="2">
    <source>
        <dbReference type="Proteomes" id="UP000552644"/>
    </source>
</evidence>
<dbReference type="RefSeq" id="WP_184723412.1">
    <property type="nucleotide sequence ID" value="NZ_JACHJP010000012.1"/>
</dbReference>
<evidence type="ECO:0000313" key="1">
    <source>
        <dbReference type="EMBL" id="MBB4920032.1"/>
    </source>
</evidence>
<dbReference type="EMBL" id="JACHJP010000012">
    <property type="protein sequence ID" value="MBB4920032.1"/>
    <property type="molecule type" value="Genomic_DNA"/>
</dbReference>
<dbReference type="Gene3D" id="1.10.510.10">
    <property type="entry name" value="Transferase(Phosphotransferase) domain 1"/>
    <property type="match status" value="1"/>
</dbReference>
<accession>A0A7W7QUK0</accession>
<gene>
    <name evidence="1" type="ORF">FHS44_007176</name>
</gene>
<dbReference type="Proteomes" id="UP000552644">
    <property type="component" value="Unassembled WGS sequence"/>
</dbReference>
<comment type="caution">
    <text evidence="1">The sequence shown here is derived from an EMBL/GenBank/DDBJ whole genome shotgun (WGS) entry which is preliminary data.</text>
</comment>
<dbReference type="AlphaFoldDB" id="A0A7W7QUK0"/>
<keyword evidence="2" id="KW-1185">Reference proteome</keyword>
<name>A0A7W7QUK0_9ACTN</name>
<protein>
    <recommendedName>
        <fullName evidence="3">Aminoglycoside phosphotransferase</fullName>
    </recommendedName>
</protein>